<proteinExistence type="predicted"/>
<dbReference type="Proteomes" id="UP001341840">
    <property type="component" value="Unassembled WGS sequence"/>
</dbReference>
<accession>A0ABU6REF6</accession>
<dbReference type="EMBL" id="JASCZI010030417">
    <property type="protein sequence ID" value="MED6122409.1"/>
    <property type="molecule type" value="Genomic_DNA"/>
</dbReference>
<sequence length="177" mass="20436">MQALLRLEQSQKMAYEMSTLMKKCDSDKNKYMNECMEARARILDLESKMKHMSCSKSNDDDDDDDEQHITISLKEYNSLVGEAKNGVEVAMLKEELEDARVKIVELKGECEEAVKRVKMVEKEKMGLEEKLKRQREHRHRKRAALAALREVSTPQHFGHGTPNNKVCQPLGKVLNMK</sequence>
<evidence type="ECO:0000313" key="2">
    <source>
        <dbReference type="EMBL" id="MED6122409.1"/>
    </source>
</evidence>
<evidence type="ECO:0000313" key="3">
    <source>
        <dbReference type="Proteomes" id="UP001341840"/>
    </source>
</evidence>
<protein>
    <submittedName>
        <fullName evidence="2">Uncharacterized protein</fullName>
    </submittedName>
</protein>
<feature type="coiled-coil region" evidence="1">
    <location>
        <begin position="89"/>
        <end position="137"/>
    </location>
</feature>
<reference evidence="2 3" key="1">
    <citation type="journal article" date="2023" name="Plants (Basel)">
        <title>Bridging the Gap: Combining Genomics and Transcriptomics Approaches to Understand Stylosanthes scabra, an Orphan Legume from the Brazilian Caatinga.</title>
        <authorList>
            <person name="Ferreira-Neto J.R.C."/>
            <person name="da Silva M.D."/>
            <person name="Binneck E."/>
            <person name="de Melo N.F."/>
            <person name="da Silva R.H."/>
            <person name="de Melo A.L.T.M."/>
            <person name="Pandolfi V."/>
            <person name="Bustamante F.O."/>
            <person name="Brasileiro-Vidal A.C."/>
            <person name="Benko-Iseppon A.M."/>
        </authorList>
    </citation>
    <scope>NUCLEOTIDE SEQUENCE [LARGE SCALE GENOMIC DNA]</scope>
    <source>
        <tissue evidence="2">Leaves</tissue>
    </source>
</reference>
<evidence type="ECO:0000256" key="1">
    <source>
        <dbReference type="SAM" id="Coils"/>
    </source>
</evidence>
<keyword evidence="1" id="KW-0175">Coiled coil</keyword>
<organism evidence="2 3">
    <name type="scientific">Stylosanthes scabra</name>
    <dbReference type="NCBI Taxonomy" id="79078"/>
    <lineage>
        <taxon>Eukaryota</taxon>
        <taxon>Viridiplantae</taxon>
        <taxon>Streptophyta</taxon>
        <taxon>Embryophyta</taxon>
        <taxon>Tracheophyta</taxon>
        <taxon>Spermatophyta</taxon>
        <taxon>Magnoliopsida</taxon>
        <taxon>eudicotyledons</taxon>
        <taxon>Gunneridae</taxon>
        <taxon>Pentapetalae</taxon>
        <taxon>rosids</taxon>
        <taxon>fabids</taxon>
        <taxon>Fabales</taxon>
        <taxon>Fabaceae</taxon>
        <taxon>Papilionoideae</taxon>
        <taxon>50 kb inversion clade</taxon>
        <taxon>dalbergioids sensu lato</taxon>
        <taxon>Dalbergieae</taxon>
        <taxon>Pterocarpus clade</taxon>
        <taxon>Stylosanthes</taxon>
    </lineage>
</organism>
<comment type="caution">
    <text evidence="2">The sequence shown here is derived from an EMBL/GenBank/DDBJ whole genome shotgun (WGS) entry which is preliminary data.</text>
</comment>
<gene>
    <name evidence="2" type="ORF">PIB30_039524</name>
</gene>
<name>A0ABU6REF6_9FABA</name>
<keyword evidence="3" id="KW-1185">Reference proteome</keyword>